<dbReference type="CDD" id="cd08953">
    <property type="entry name" value="KR_2_SDR_x"/>
    <property type="match status" value="2"/>
</dbReference>
<dbReference type="GO" id="GO:0006633">
    <property type="term" value="P:fatty acid biosynthetic process"/>
    <property type="evidence" value="ECO:0007669"/>
    <property type="project" value="InterPro"/>
</dbReference>
<dbReference type="GO" id="GO:0071770">
    <property type="term" value="P:DIM/DIP cell wall layer assembly"/>
    <property type="evidence" value="ECO:0007669"/>
    <property type="project" value="TreeGrafter"/>
</dbReference>
<dbReference type="RefSeq" id="WP_097232706.1">
    <property type="nucleotide sequence ID" value="NZ_OCNE01000015.1"/>
</dbReference>
<dbReference type="SMART" id="SM00825">
    <property type="entry name" value="PKS_KS"/>
    <property type="match status" value="3"/>
</dbReference>
<dbReference type="PANTHER" id="PTHR43775">
    <property type="entry name" value="FATTY ACID SYNTHASE"/>
    <property type="match status" value="1"/>
</dbReference>
<dbReference type="Gene3D" id="3.30.300.30">
    <property type="match status" value="1"/>
</dbReference>
<dbReference type="GO" id="GO:0004315">
    <property type="term" value="F:3-oxoacyl-[acyl-carrier-protein] synthase activity"/>
    <property type="evidence" value="ECO:0007669"/>
    <property type="project" value="InterPro"/>
</dbReference>
<dbReference type="SMART" id="SM00823">
    <property type="entry name" value="PKS_PP"/>
    <property type="match status" value="3"/>
</dbReference>
<dbReference type="GO" id="GO:0005886">
    <property type="term" value="C:plasma membrane"/>
    <property type="evidence" value="ECO:0007669"/>
    <property type="project" value="TreeGrafter"/>
</dbReference>
<protein>
    <submittedName>
        <fullName evidence="12">Rhizoxin biosynthesis, polyketide synthase RhiE</fullName>
    </submittedName>
</protein>
<feature type="region of interest" description="Disordered" evidence="9">
    <location>
        <begin position="2524"/>
        <end position="2543"/>
    </location>
</feature>
<evidence type="ECO:0000256" key="9">
    <source>
        <dbReference type="SAM" id="MobiDB-lite"/>
    </source>
</evidence>
<dbReference type="Pfam" id="PF02801">
    <property type="entry name" value="Ketoacyl-synt_C"/>
    <property type="match status" value="3"/>
</dbReference>
<evidence type="ECO:0000256" key="1">
    <source>
        <dbReference type="ARBA" id="ARBA00004496"/>
    </source>
</evidence>
<evidence type="ECO:0000259" key="11">
    <source>
        <dbReference type="PROSITE" id="PS52004"/>
    </source>
</evidence>
<dbReference type="PROSITE" id="PS52004">
    <property type="entry name" value="KS3_2"/>
    <property type="match status" value="3"/>
</dbReference>
<name>A0A286E050_9ACTN</name>
<dbReference type="InterPro" id="IPR036736">
    <property type="entry name" value="ACP-like_sf"/>
</dbReference>
<dbReference type="Pfam" id="PF21089">
    <property type="entry name" value="PKS_DH_N"/>
    <property type="match status" value="1"/>
</dbReference>
<feature type="region of interest" description="Disordered" evidence="9">
    <location>
        <begin position="1"/>
        <end position="30"/>
    </location>
</feature>
<feature type="domain" description="Carrier" evidence="10">
    <location>
        <begin position="1834"/>
        <end position="1911"/>
    </location>
</feature>
<dbReference type="OrthoDB" id="3488622at2"/>
<feature type="compositionally biased region" description="Acidic residues" evidence="9">
    <location>
        <begin position="169"/>
        <end position="181"/>
    </location>
</feature>
<evidence type="ECO:0000256" key="2">
    <source>
        <dbReference type="ARBA" id="ARBA00004792"/>
    </source>
</evidence>
<dbReference type="InterPro" id="IPR013968">
    <property type="entry name" value="PKS_KR"/>
</dbReference>
<feature type="region of interest" description="Disordered" evidence="9">
    <location>
        <begin position="1806"/>
        <end position="1831"/>
    </location>
</feature>
<dbReference type="InterPro" id="IPR020841">
    <property type="entry name" value="PKS_Beta-ketoAc_synthase_dom"/>
</dbReference>
<dbReference type="Pfam" id="PF00109">
    <property type="entry name" value="ketoacyl-synt"/>
    <property type="match status" value="3"/>
</dbReference>
<dbReference type="InterPro" id="IPR050091">
    <property type="entry name" value="PKS_NRPS_Biosynth_Enz"/>
</dbReference>
<feature type="domain" description="Carrier" evidence="10">
    <location>
        <begin position="629"/>
        <end position="707"/>
    </location>
</feature>
<dbReference type="PANTHER" id="PTHR43775:SF37">
    <property type="entry name" value="SI:DKEY-61P9.11"/>
    <property type="match status" value="1"/>
</dbReference>
<dbReference type="GO" id="GO:0031177">
    <property type="term" value="F:phosphopantetheine binding"/>
    <property type="evidence" value="ECO:0007669"/>
    <property type="project" value="InterPro"/>
</dbReference>
<evidence type="ECO:0000259" key="10">
    <source>
        <dbReference type="PROSITE" id="PS50075"/>
    </source>
</evidence>
<sequence length="3784" mass="400461">MTDASGGVRRPDHQPDPAPDRASGRLPGRTLADLYDRYPDEGRFHFRTGPGEDEVASLTGAALRRRARRLSTALQAACEPGQRVLVQLPNALTYVTALAACAYANVVAVPMLADLADDPEDTLAKLRALAPASGATCLVTGAETAELVAARAEESLGRLTVVVPAEPAAGEEDAEDADDAGETAPDRAARGEDPAVLLFTSGSLTAPKGVTYTHSVLLAQIELSRDIWEVGPDSTVVSWLPLSHNFGISVGLLLPLAVGVDSVLMPPSTFVRQPDAWPRAISAHGATHTGAPNFALDFLCDQLDPAALAAEGVSLASLTNLLCAGELIREDSHRRFTETFAPLGLRPESFCPNYGMTEIGAVVTEPSATEAVFRRVDVAELERGRAVDSDDAGTGRAVAAIGPLPGGDIVRVVDPETGADRAPGEVGEIWVRYPGVFRGYHENEEATEEAFSGPAGLGHFRTGDLGFVLDGRLHVTGREKELIIVRGENHYPADIEATVRAALPGVTGRLAVFGCDIDDAERVVVVQEVDAALPGEEYRALLRRVVAAVSEKHQLTCHEVVLSDTGGVAHSAIGKILRKKTMHAYLAGALPVLASYRAGAVTLGAERGEPAPDAGATGATGATGVAEVAGVAEVRRRLVAEVFGLTLGREPAEFDGVGTFAELGLDSLQYIRLARQVERVFGVAYGPALLFKHRTVDALAAHLAAAPAPVAARPSAPATPEPEAADAGAVAVVGVSLRLPGGATDLDSYWRNLVEEKDCVTPLADSRPEILDTYRRHYGPDTDGLPRDGAFIDDVADFDAAFFGIAPLEAESMDPQQRKALEVTWRVFEDAGYRASDFDGEEVGVFVGVHNNDYAELVTLDPGLIDVYGAHLDSGLHASLVANRVSRWFNFRGPSEILNTACSSSLVAVHRAARSLRDGTSRVAVAAGVNLMLSPRPYRVSQQAGMLSPGGRCRTFDAAADGFVRGEGYAAVLLKPLARALADGDHIHGVIRASAVNHDGKSNSLRAPNLTAQKELVKTAYLSSGTDPATVGYIEAHGTGTALGDPIEVQALREAFAELDPDLPTGYCGLGSAKANMGHLESAAGLAGLLKALLSVRHGILPGLPHFETLNPHISLADSPFHIVDRTREWPAPVDEDGTRRPRRAGVSSFGFGGVNAHVVVEEHRPEPRDDRPSAEGPAVVLLSARTDEALRERVDALRDHLRRHDPDPRDLAHTLAVGREEMPRRVAFLAADNAELTERLDAWLRGEESAEGVVTPRPERSAAAPATPARLAEWIDRGEHPRVAQAWADGLDLEGRPPHAGGRRVPLPTYPFARRRHWLTRAPSAPAAPAPAAPPAPLVFEEVWRARPLPAPTAAPRLGTVVFLVADPAHRELCARALRARDPRATAVFLSPATAGGHDEETVGVDPADPESFARAFARVTERHGRPDALVYLWAFEDPALLRDHRPLLHLAQGLFDAALPVPRLLLSAQPLTALDRCHVESWLGLERSLRLMLPGTHATVACPTDLPAEPADVAGRLEAWLPTLVDELAAPDQDSALYRDGVRRTATLREVAPPAAARPAVRAGGTYLITGGLGGLGLLLARHLARSAPVNLVLTGRSPLDPERRARLEKELHAGRFHHLRADVADEDAMRAGLDAARERFGPFTGVIHAAGVDSRDTLLDMDADAFGAMLRPKVEGTLVLDRLLADDPLDFTCYFSSVSAVIGDFGSGAYAAGNRFQTSFAQHRPGETRRGVALSVNWPLWADGGMNLAGDDSTRLYLKSSGQRALETEEGLALFDRLLAEGAAQRLVMAGDPERIRRLLRVEGADGPRRAPAPPAGGEPPAAPAPAAGEDLADALRRDLRAEAGALLRMAPEEVPLDTNMADFGFDSISLTDYAAALTRRFGLRITPAVFFDCPTLDALARHCLDEQAATVRDHYAAAAPADRPVAPAPAAPASAPAPRGVPEPIAIIGMSGRFPDARTVDELWDVLADGRDVTVPVPEERFPGHGGAWRAGLVPGVDEFDPLFFEIAPSDARAMDPRQRLLLQESWHALEDAGYGAEKIESHTIGTFLGAENGDYARLLDEPGNVTANHEGILAARLAYFLNFSGPVMAINTACSSGLAAIHEACGSLRNGECDTALAGGVNLMTTAQSFVEPEQAGMLSPDGRCHAFDKRANGLVPGEAVAVVVLKRLSLAEADGDRVLGVITGSGLNYDGRTNGITAPSSRSQARLLSDVYRRHAIDPAAIDCVFTHGTGTRLGDPIEINALTRAFQDGGERSADCALVTTKPNVGHAFAASGVVSLIGLVQAMRHATLPASIHCEELSDYVDWEAGPFTVNTVRREWPSTAGRPRTGAVSAFGISGTNAHLVVEEYPRPTGDPAATADGPRLLAFSARSPEALDRLAERLAARLRERPGTDLAAVSATLLTGRLHHRHRRAVVAADAREAADALAGAEGAPRLFHGQVPREFQPQEMLFAHAEELVARAGAEAPAGGPERVLSALAELYCQGYDLPWSGLFGGRALPPVSLPGYPFARERYWAAPASRPTSHPGAPAPAVPGGQGPHPLLRRNTSDLTEHRFASVFHAADEALLGPLGPLPAALPPAAQLGMARAAADLAAGAATRLRDVTWGAPAPVVDGRTPVSVALHPAAEADGERIAFEVYQPVPAAEFGREILSQGVAEPAGTARPPRVDLERLRREQDADLLLAPLPADAGPGTPPALVGAALRVAAELTAAGPEGAATLTPAGVRETVAYRTAPDSRAAWAVARRVAEDRVDLELVDAEGEVCLVLRGLTWRSAPPAPEGAVEPLVTRPVFVDAPAATAAPAAERLVVLCGLPEATTRAVREALPTARHTVLPTVPEGADTAAAYETAALALLDTLQGVLRNVPAEGALVQVCVPADGAGHWARGLFGMLATVRRENPAVRAQLVECDPATATEAVAALRAAAARPDEPRLRQVEGALLVSRWENVTAAPDAPSPWRDGGVYLLTGGYGIAAALGAEIARRAERATLVLTGRSPASEARLGALRELVGPGTVVDYRRTDVTDAEQVDALVAGVLRDFGALHGVIHTAGVLRDGFAVRKTPQAVREVLAPKVTGLVRLDEATADLPLDLFLLCSSVAGALGNVGQADYAAANGFLDVHAARRAEWVRAGRRSGRTLSVNWPLWRDAGMRVDAATEQAMRAETGMVPLRTATAIDALYRALASGHAQVMVMEGDPARMAAHAAGRGVPAGRAPAAAEAADPAQTARAVRRRLTELFAETTDIAVARVDAEEPLDSYGIDSFLIARLNHLLSTPFPALPKTLFFEHRTLAAVADALAGTFPAESGAWAGDAAAPPAPPAHAAPPVPVPALTPLRAGRRGAAGRAPVADEPIAVIGMSGRFPGANNVDEFWANLRGGKSTVTEIPADRWRLDGFYTEDVEHAVTHGKSYSKWGGFLDGFADFDPYFFRISPREALEMDPQERLFLQETWRAFEDAAYPRDRIARQHGGRVGVFVGITRTGFELLGAELGRDGAPRHLSTNFSSVANRVSYVFDLHGPSLPVDTMCSSSLSAIHQACEHLRRGSSEMAVAGGVNVYTHPSAYVEFSRKRMLSPDGLCRSFGKGANGMVPGEGVASLLLKPLSRAMADGDHVYAVIRGTGINHDGKTNGYTVPNPVAQRDLVRGALDQAGVDARTVSFLEAHGTGTELGDPIEIAGLTQAFREDTDDVGFCAVGSVKSNIGHLEAASGVAGVIKVIQQLNHGELAPSLHARELNPHLDIENSPFYVQRELGEWRTPHDAPRTAGVSSFGAGGANAHVVIQEFDRP</sequence>
<keyword evidence="4" id="KW-0963">Cytoplasm</keyword>
<evidence type="ECO:0000256" key="4">
    <source>
        <dbReference type="ARBA" id="ARBA00022490"/>
    </source>
</evidence>
<dbReference type="EMBL" id="OCNE01000015">
    <property type="protein sequence ID" value="SOD64275.1"/>
    <property type="molecule type" value="Genomic_DNA"/>
</dbReference>
<evidence type="ECO:0000256" key="7">
    <source>
        <dbReference type="ARBA" id="ARBA00022737"/>
    </source>
</evidence>
<dbReference type="Pfam" id="PF23024">
    <property type="entry name" value="AMP-dom_DIP2-like"/>
    <property type="match status" value="1"/>
</dbReference>
<evidence type="ECO:0000256" key="5">
    <source>
        <dbReference type="ARBA" id="ARBA00022553"/>
    </source>
</evidence>
<comment type="pathway">
    <text evidence="2">Antibiotic biosynthesis.</text>
</comment>
<dbReference type="InterPro" id="IPR025110">
    <property type="entry name" value="AMP-bd_C"/>
</dbReference>
<dbReference type="SUPFAM" id="SSF51735">
    <property type="entry name" value="NAD(P)-binding Rossmann-fold domains"/>
    <property type="match status" value="3"/>
</dbReference>
<dbReference type="InterPro" id="IPR054514">
    <property type="entry name" value="RhiE-like_linker"/>
</dbReference>
<dbReference type="Gene3D" id="1.10.1200.10">
    <property type="entry name" value="ACP-like"/>
    <property type="match status" value="3"/>
</dbReference>
<dbReference type="PROSITE" id="PS00606">
    <property type="entry name" value="KS3_1"/>
    <property type="match status" value="2"/>
</dbReference>
<dbReference type="InterPro" id="IPR009081">
    <property type="entry name" value="PP-bd_ACP"/>
</dbReference>
<evidence type="ECO:0000256" key="3">
    <source>
        <dbReference type="ARBA" id="ARBA00022450"/>
    </source>
</evidence>
<dbReference type="InterPro" id="IPR036291">
    <property type="entry name" value="NAD(P)-bd_dom_sf"/>
</dbReference>
<dbReference type="GO" id="GO:0005737">
    <property type="term" value="C:cytoplasm"/>
    <property type="evidence" value="ECO:0007669"/>
    <property type="project" value="UniProtKB-SubCell"/>
</dbReference>
<dbReference type="SMART" id="SM00822">
    <property type="entry name" value="PKS_KR"/>
    <property type="match status" value="2"/>
</dbReference>
<organism evidence="12 13">
    <name type="scientific">Streptomyces zhaozhouensis</name>
    <dbReference type="NCBI Taxonomy" id="1300267"/>
    <lineage>
        <taxon>Bacteria</taxon>
        <taxon>Bacillati</taxon>
        <taxon>Actinomycetota</taxon>
        <taxon>Actinomycetes</taxon>
        <taxon>Kitasatosporales</taxon>
        <taxon>Streptomycetaceae</taxon>
        <taxon>Streptomyces</taxon>
    </lineage>
</organism>
<dbReference type="InterPro" id="IPR000873">
    <property type="entry name" value="AMP-dep_synth/lig_dom"/>
</dbReference>
<dbReference type="Gene3D" id="3.40.50.720">
    <property type="entry name" value="NAD(P)-binding Rossmann-like Domain"/>
    <property type="match status" value="2"/>
</dbReference>
<accession>A0A286E050</accession>
<feature type="compositionally biased region" description="Pro residues" evidence="9">
    <location>
        <begin position="1814"/>
        <end position="1827"/>
    </location>
</feature>
<dbReference type="Proteomes" id="UP000219072">
    <property type="component" value="Unassembled WGS sequence"/>
</dbReference>
<feature type="domain" description="Ketosynthase family 3 (KS3)" evidence="11">
    <location>
        <begin position="3350"/>
        <end position="3780"/>
    </location>
</feature>
<keyword evidence="8" id="KW-0012">Acyltransferase</keyword>
<dbReference type="Gene3D" id="1.10.1240.100">
    <property type="match status" value="2"/>
</dbReference>
<dbReference type="SUPFAM" id="SSF47336">
    <property type="entry name" value="ACP-like"/>
    <property type="match status" value="3"/>
</dbReference>
<evidence type="ECO:0000256" key="8">
    <source>
        <dbReference type="ARBA" id="ARBA00023315"/>
    </source>
</evidence>
<comment type="subcellular location">
    <subcellularLocation>
        <location evidence="1">Cytoplasm</location>
    </subcellularLocation>
</comment>
<feature type="domain" description="Ketosynthase family 3 (KS3)" evidence="11">
    <location>
        <begin position="727"/>
        <end position="1163"/>
    </location>
</feature>
<dbReference type="PROSITE" id="PS50075">
    <property type="entry name" value="CARRIER"/>
    <property type="match status" value="2"/>
</dbReference>
<dbReference type="CDD" id="cd00833">
    <property type="entry name" value="PKS"/>
    <property type="match status" value="3"/>
</dbReference>
<dbReference type="SUPFAM" id="SSF53901">
    <property type="entry name" value="Thiolase-like"/>
    <property type="match status" value="3"/>
</dbReference>
<dbReference type="InterPro" id="IPR014031">
    <property type="entry name" value="Ketoacyl_synth_C"/>
</dbReference>
<dbReference type="Pfam" id="PF22621">
    <property type="entry name" value="CurL-like_PKS_C"/>
    <property type="match status" value="1"/>
</dbReference>
<dbReference type="InterPro" id="IPR020806">
    <property type="entry name" value="PKS_PP-bd"/>
</dbReference>
<dbReference type="InterPro" id="IPR045851">
    <property type="entry name" value="AMP-bd_C_sf"/>
</dbReference>
<dbReference type="InterPro" id="IPR049552">
    <property type="entry name" value="PKS_DH_N"/>
</dbReference>
<feature type="compositionally biased region" description="Basic and acidic residues" evidence="9">
    <location>
        <begin position="9"/>
        <end position="23"/>
    </location>
</feature>
<proteinExistence type="predicted"/>
<feature type="region of interest" description="Disordered" evidence="9">
    <location>
        <begin position="167"/>
        <end position="192"/>
    </location>
</feature>
<keyword evidence="7" id="KW-0677">Repeat</keyword>
<dbReference type="InterPro" id="IPR057326">
    <property type="entry name" value="KR_dom"/>
</dbReference>
<dbReference type="Pfam" id="PF22336">
    <property type="entry name" value="RhiE-like_linker"/>
    <property type="match status" value="1"/>
</dbReference>
<keyword evidence="5" id="KW-0597">Phosphoprotein</keyword>
<gene>
    <name evidence="12" type="ORF">SAMN06297387_115135</name>
</gene>
<dbReference type="GO" id="GO:0004312">
    <property type="term" value="F:fatty acid synthase activity"/>
    <property type="evidence" value="ECO:0007669"/>
    <property type="project" value="TreeGrafter"/>
</dbReference>
<dbReference type="Pfam" id="PF00550">
    <property type="entry name" value="PP-binding"/>
    <property type="match status" value="3"/>
</dbReference>
<dbReference type="SUPFAM" id="SSF56801">
    <property type="entry name" value="Acetyl-CoA synthetase-like"/>
    <property type="match status" value="1"/>
</dbReference>
<evidence type="ECO:0000313" key="12">
    <source>
        <dbReference type="EMBL" id="SOD64275.1"/>
    </source>
</evidence>
<feature type="domain" description="Ketosynthase family 3 (KS3)" evidence="11">
    <location>
        <begin position="1946"/>
        <end position="2353"/>
    </location>
</feature>
<evidence type="ECO:0000256" key="6">
    <source>
        <dbReference type="ARBA" id="ARBA00022679"/>
    </source>
</evidence>
<keyword evidence="3" id="KW-0596">Phosphopantetheine</keyword>
<dbReference type="Gene3D" id="3.40.47.10">
    <property type="match status" value="3"/>
</dbReference>
<dbReference type="InterPro" id="IPR018201">
    <property type="entry name" value="Ketoacyl_synth_AS"/>
</dbReference>
<dbReference type="SMART" id="SM01294">
    <property type="entry name" value="PKS_PP_betabranch"/>
    <property type="match status" value="1"/>
</dbReference>
<keyword evidence="6" id="KW-0808">Transferase</keyword>
<keyword evidence="13" id="KW-1185">Reference proteome</keyword>
<reference evidence="12 13" key="1">
    <citation type="submission" date="2017-09" db="EMBL/GenBank/DDBJ databases">
        <authorList>
            <person name="Ehlers B."/>
            <person name="Leendertz F.H."/>
        </authorList>
    </citation>
    <scope>NUCLEOTIDE SEQUENCE [LARGE SCALE GENOMIC DNA]</scope>
    <source>
        <strain evidence="12 13">CGMCC 4.7095</strain>
    </source>
</reference>
<dbReference type="InterPro" id="IPR016039">
    <property type="entry name" value="Thiolase-like"/>
</dbReference>
<evidence type="ECO:0000313" key="13">
    <source>
        <dbReference type="Proteomes" id="UP000219072"/>
    </source>
</evidence>
<dbReference type="Gene3D" id="3.40.50.12780">
    <property type="entry name" value="N-terminal domain of ligase-like"/>
    <property type="match status" value="1"/>
</dbReference>
<dbReference type="Pfam" id="PF00501">
    <property type="entry name" value="AMP-binding"/>
    <property type="match status" value="1"/>
</dbReference>
<dbReference type="GO" id="GO:0033068">
    <property type="term" value="P:macrolide biosynthetic process"/>
    <property type="evidence" value="ECO:0007669"/>
    <property type="project" value="UniProtKB-ARBA"/>
</dbReference>
<dbReference type="InterPro" id="IPR042099">
    <property type="entry name" value="ANL_N_sf"/>
</dbReference>
<dbReference type="FunFam" id="3.40.47.10:FF:000019">
    <property type="entry name" value="Polyketide synthase type I"/>
    <property type="match status" value="1"/>
</dbReference>
<dbReference type="Pfam" id="PF08659">
    <property type="entry name" value="KR"/>
    <property type="match status" value="2"/>
</dbReference>
<dbReference type="InterPro" id="IPR014030">
    <property type="entry name" value="Ketoacyl_synth_N"/>
</dbReference>